<dbReference type="KEGG" id="vpo:Kpol_1002p123"/>
<dbReference type="AlphaFoldDB" id="A7TEF1"/>
<dbReference type="HOGENOM" id="CLU_1071842_0_0_1"/>
<feature type="region of interest" description="Disordered" evidence="1">
    <location>
        <begin position="148"/>
        <end position="239"/>
    </location>
</feature>
<evidence type="ECO:0000313" key="2">
    <source>
        <dbReference type="EMBL" id="EDO19473.1"/>
    </source>
</evidence>
<evidence type="ECO:0000256" key="1">
    <source>
        <dbReference type="SAM" id="MobiDB-lite"/>
    </source>
</evidence>
<evidence type="ECO:0000313" key="3">
    <source>
        <dbReference type="Proteomes" id="UP000000267"/>
    </source>
</evidence>
<feature type="compositionally biased region" description="Low complexity" evidence="1">
    <location>
        <begin position="151"/>
        <end position="166"/>
    </location>
</feature>
<keyword evidence="3" id="KW-1185">Reference proteome</keyword>
<organism evidence="3">
    <name type="scientific">Vanderwaltozyma polyspora (strain ATCC 22028 / DSM 70294 / BCRC 21397 / CBS 2163 / NBRC 10782 / NRRL Y-8283 / UCD 57-17)</name>
    <name type="common">Kluyveromyces polysporus</name>
    <dbReference type="NCBI Taxonomy" id="436907"/>
    <lineage>
        <taxon>Eukaryota</taxon>
        <taxon>Fungi</taxon>
        <taxon>Dikarya</taxon>
        <taxon>Ascomycota</taxon>
        <taxon>Saccharomycotina</taxon>
        <taxon>Saccharomycetes</taxon>
        <taxon>Saccharomycetales</taxon>
        <taxon>Saccharomycetaceae</taxon>
        <taxon>Vanderwaltozyma</taxon>
    </lineage>
</organism>
<feature type="non-terminal residue" evidence="2">
    <location>
        <position position="1"/>
    </location>
</feature>
<accession>A7TEF1</accession>
<protein>
    <submittedName>
        <fullName evidence="2">Uncharacterized protein</fullName>
    </submittedName>
</protein>
<feature type="compositionally biased region" description="Polar residues" evidence="1">
    <location>
        <begin position="203"/>
        <end position="226"/>
    </location>
</feature>
<gene>
    <name evidence="2" type="ORF">Kpol_1002p123</name>
</gene>
<dbReference type="GeneID" id="5547828"/>
<proteinExistence type="predicted"/>
<dbReference type="OrthoDB" id="5364312at2759"/>
<sequence length="260" mass="28553">SLLNNANNNQNNNNNTTSASMASNHRNLENFVAPSLDASCSIVNDENTSLTDVDMVIPSRTPSTIGLDLALGRTRSYSNSPILSTSPLSPSDLAKNNGINNNYLRTTRSYSYSNQNIANSPNSPITSPEFSKVLKFYSYADVLTDELSDNTLPITPPISSTSPIPLRNNNAQSQQRNLAHPSVIRRDSAPPNFQHQLKKHPNSILTRPTTQSPPLSNNKSINQTLMSPPRELTSKKHSFVPVKSQTKFEFGDVENLSDDD</sequence>
<feature type="compositionally biased region" description="Polar residues" evidence="1">
    <location>
        <begin position="167"/>
        <end position="177"/>
    </location>
</feature>
<dbReference type="EMBL" id="DS480379">
    <property type="protein sequence ID" value="EDO19473.1"/>
    <property type="molecule type" value="Genomic_DNA"/>
</dbReference>
<dbReference type="RefSeq" id="XP_001647331.1">
    <property type="nucleotide sequence ID" value="XM_001647281.1"/>
</dbReference>
<dbReference type="PhylomeDB" id="A7TEF1"/>
<dbReference type="Proteomes" id="UP000000267">
    <property type="component" value="Unassembled WGS sequence"/>
</dbReference>
<feature type="region of interest" description="Disordered" evidence="1">
    <location>
        <begin position="1"/>
        <end position="21"/>
    </location>
</feature>
<name>A7TEF1_VANPO</name>
<dbReference type="eggNOG" id="ENOG502SVUI">
    <property type="taxonomic scope" value="Eukaryota"/>
</dbReference>
<dbReference type="InParanoid" id="A7TEF1"/>
<reference evidence="2 3" key="1">
    <citation type="journal article" date="2007" name="Proc. Natl. Acad. Sci. U.S.A.">
        <title>Independent sorting-out of thousands of duplicated gene pairs in two yeast species descended from a whole-genome duplication.</title>
        <authorList>
            <person name="Scannell D.R."/>
            <person name="Frank A.C."/>
            <person name="Conant G.C."/>
            <person name="Byrne K.P."/>
            <person name="Woolfit M."/>
            <person name="Wolfe K.H."/>
        </authorList>
    </citation>
    <scope>NUCLEOTIDE SEQUENCE [LARGE SCALE GENOMIC DNA]</scope>
    <source>
        <strain evidence="3">ATCC 22028 / DSM 70294 / BCRC 21397 / CBS 2163 / NBRC 10782 / NRRL Y-8283 / UCD 57-17</strain>
    </source>
</reference>